<dbReference type="Proteomes" id="UP000060487">
    <property type="component" value="Unassembled WGS sequence"/>
</dbReference>
<reference evidence="1 2" key="1">
    <citation type="submission" date="2015-11" db="EMBL/GenBank/DDBJ databases">
        <authorList>
            <person name="Lin W."/>
        </authorList>
    </citation>
    <scope>NUCLEOTIDE SEQUENCE [LARGE SCALE GENOMIC DNA]</scope>
    <source>
        <strain evidence="1 2">HCH-1</strain>
    </source>
</reference>
<dbReference type="EMBL" id="LNQR01000070">
    <property type="protein sequence ID" value="KWT84132.1"/>
    <property type="molecule type" value="Genomic_DNA"/>
</dbReference>
<name>A0ABR5SE97_9BACT</name>
<accession>A0ABR5SE97</accession>
<evidence type="ECO:0000313" key="2">
    <source>
        <dbReference type="Proteomes" id="UP000060487"/>
    </source>
</evidence>
<organism evidence="1 2">
    <name type="scientific">Candidatus Magnetominusculus xianensis</name>
    <dbReference type="NCBI Taxonomy" id="1748249"/>
    <lineage>
        <taxon>Bacteria</taxon>
        <taxon>Pseudomonadati</taxon>
        <taxon>Nitrospirota</taxon>
        <taxon>Nitrospiria</taxon>
        <taxon>Nitrospirales</taxon>
        <taxon>Nitrospiraceae</taxon>
        <taxon>Candidatus Magnetominusculus</taxon>
    </lineage>
</organism>
<keyword evidence="2" id="KW-1185">Reference proteome</keyword>
<sequence>MIPLKKNYSEHYKILKSEFPPKLIDLISAKEDIIVSSPIVSSPTTNPLLKHQSKNIRRFKSGKLRILYALSVESADLWGCEPSDPEIMFLYVGLRNNNTYDDAYKYLSSHW</sequence>
<gene>
    <name evidence="1" type="ORF">ASN18_2060</name>
</gene>
<comment type="caution">
    <text evidence="1">The sequence shown here is derived from an EMBL/GenBank/DDBJ whole genome shotgun (WGS) entry which is preliminary data.</text>
</comment>
<evidence type="ECO:0000313" key="1">
    <source>
        <dbReference type="EMBL" id="KWT84132.1"/>
    </source>
</evidence>
<protein>
    <submittedName>
        <fullName evidence="1">Uncharacterized protein</fullName>
    </submittedName>
</protein>
<proteinExistence type="predicted"/>